<feature type="domain" description="PTS EIIA type-2" evidence="1">
    <location>
        <begin position="5"/>
        <end position="152"/>
    </location>
</feature>
<dbReference type="Gene3D" id="3.40.930.10">
    <property type="entry name" value="Mannitol-specific EII, Chain A"/>
    <property type="match status" value="1"/>
</dbReference>
<dbReference type="SUPFAM" id="SSF55804">
    <property type="entry name" value="Phoshotransferase/anion transport protein"/>
    <property type="match status" value="1"/>
</dbReference>
<dbReference type="RefSeq" id="WP_269311631.1">
    <property type="nucleotide sequence ID" value="NZ_CP114052.1"/>
</dbReference>
<dbReference type="InterPro" id="IPR016152">
    <property type="entry name" value="PTrfase/Anion_transptr"/>
</dbReference>
<proteinExistence type="predicted"/>
<evidence type="ECO:0000259" key="1">
    <source>
        <dbReference type="PROSITE" id="PS51094"/>
    </source>
</evidence>
<dbReference type="PANTHER" id="PTHR47738:SF3">
    <property type="entry name" value="PHOSPHOTRANSFERASE SYSTEM MANNITOL_FRUCTOSE-SPECIFIC IIA DOMAIN CONTAINING PROTEIN"/>
    <property type="match status" value="1"/>
</dbReference>
<accession>A0ABY7JR24</accession>
<evidence type="ECO:0000313" key="2">
    <source>
        <dbReference type="EMBL" id="WAW14939.1"/>
    </source>
</evidence>
<evidence type="ECO:0000313" key="3">
    <source>
        <dbReference type="Proteomes" id="UP001164187"/>
    </source>
</evidence>
<dbReference type="PANTHER" id="PTHR47738">
    <property type="entry name" value="PTS SYSTEM FRUCTOSE-LIKE EIIA COMPONENT-RELATED"/>
    <property type="match status" value="1"/>
</dbReference>
<protein>
    <submittedName>
        <fullName evidence="2">PTS sugar transporter subunit IIA</fullName>
    </submittedName>
</protein>
<dbReference type="InterPro" id="IPR051541">
    <property type="entry name" value="PTS_SugarTrans_NitroReg"/>
</dbReference>
<dbReference type="EMBL" id="CP114052">
    <property type="protein sequence ID" value="WAW14939.1"/>
    <property type="molecule type" value="Genomic_DNA"/>
</dbReference>
<gene>
    <name evidence="2" type="ORF">O0R46_00130</name>
</gene>
<sequence>MSLKDFFVPELLFYNMKAEDKSDYFTKMSQKALELGYVNDQFEVNVKKREDTFPTGIQLEECAVAIPHTDAEYVNKEFIAVSVFEQSINFASMEDADAVLDVKLAFMLGLNQPHSQLEVLTQLMTLIQDNDKVNALLNAGSKEELEKILKEL</sequence>
<dbReference type="Proteomes" id="UP001164187">
    <property type="component" value="Chromosome"/>
</dbReference>
<keyword evidence="2" id="KW-0813">Transport</keyword>
<dbReference type="PROSITE" id="PS51094">
    <property type="entry name" value="PTS_EIIA_TYPE_2"/>
    <property type="match status" value="1"/>
</dbReference>
<dbReference type="CDD" id="cd00211">
    <property type="entry name" value="PTS_IIA_fru"/>
    <property type="match status" value="1"/>
</dbReference>
<dbReference type="InterPro" id="IPR002178">
    <property type="entry name" value="PTS_EIIA_type-2_dom"/>
</dbReference>
<keyword evidence="3" id="KW-1185">Reference proteome</keyword>
<organism evidence="2 3">
    <name type="scientific">Peptostreptococcus equinus</name>
    <dbReference type="NCBI Taxonomy" id="3003601"/>
    <lineage>
        <taxon>Bacteria</taxon>
        <taxon>Bacillati</taxon>
        <taxon>Bacillota</taxon>
        <taxon>Clostridia</taxon>
        <taxon>Peptostreptococcales</taxon>
        <taxon>Peptostreptococcaceae</taxon>
        <taxon>Peptostreptococcus</taxon>
    </lineage>
</organism>
<dbReference type="Pfam" id="PF00359">
    <property type="entry name" value="PTS_EIIA_2"/>
    <property type="match status" value="1"/>
</dbReference>
<keyword evidence="2" id="KW-0762">Sugar transport</keyword>
<reference evidence="2" key="1">
    <citation type="submission" date="2022-12" db="EMBL/GenBank/DDBJ databases">
        <title>Peptostreptococcus.</title>
        <authorList>
            <person name="Lee S.H."/>
        </authorList>
    </citation>
    <scope>NUCLEOTIDE SEQUENCE</scope>
    <source>
        <strain evidence="2">CBA3647</strain>
    </source>
</reference>
<name>A0ABY7JR24_9FIRM</name>